<keyword evidence="1" id="KW-0433">Leucine-rich repeat</keyword>
<dbReference type="Gene3D" id="3.80.10.10">
    <property type="entry name" value="Ribonuclease Inhibitor"/>
    <property type="match status" value="2"/>
</dbReference>
<evidence type="ECO:0000256" key="1">
    <source>
        <dbReference type="ARBA" id="ARBA00022614"/>
    </source>
</evidence>
<feature type="region of interest" description="Disordered" evidence="4">
    <location>
        <begin position="47"/>
        <end position="66"/>
    </location>
</feature>
<dbReference type="InterPro" id="IPR003591">
    <property type="entry name" value="Leu-rich_rpt_typical-subtyp"/>
</dbReference>
<dbReference type="InterPro" id="IPR032675">
    <property type="entry name" value="LRR_dom_sf"/>
</dbReference>
<dbReference type="InterPro" id="IPR001611">
    <property type="entry name" value="Leu-rich_rpt"/>
</dbReference>
<dbReference type="PROSITE" id="PS51450">
    <property type="entry name" value="LRR"/>
    <property type="match status" value="3"/>
</dbReference>
<keyword evidence="2" id="KW-0677">Repeat</keyword>
<dbReference type="Pfam" id="PF25344">
    <property type="entry name" value="PH_LRR1"/>
    <property type="match status" value="1"/>
</dbReference>
<reference evidence="6" key="3">
    <citation type="submission" date="2023-05" db="EMBL/GenBank/DDBJ databases">
        <authorList>
            <person name="Smith C.H."/>
        </authorList>
    </citation>
    <scope>NUCLEOTIDE SEQUENCE</scope>
    <source>
        <strain evidence="6">CHS0354</strain>
        <tissue evidence="6">Mantle</tissue>
    </source>
</reference>
<name>A0AAE0T7H1_9BIVA</name>
<dbReference type="InterPro" id="IPR057437">
    <property type="entry name" value="PIF1/LRR1_PH"/>
</dbReference>
<keyword evidence="7" id="KW-1185">Reference proteome</keyword>
<evidence type="ECO:0000256" key="2">
    <source>
        <dbReference type="ARBA" id="ARBA00022737"/>
    </source>
</evidence>
<feature type="domain" description="PIF1/LRR1 pleckstrin homology" evidence="5">
    <location>
        <begin position="30"/>
        <end position="151"/>
    </location>
</feature>
<evidence type="ECO:0000313" key="6">
    <source>
        <dbReference type="EMBL" id="KAK3604598.1"/>
    </source>
</evidence>
<dbReference type="Pfam" id="PF13855">
    <property type="entry name" value="LRR_8"/>
    <property type="match status" value="1"/>
</dbReference>
<dbReference type="SUPFAM" id="SSF52058">
    <property type="entry name" value="L domain-like"/>
    <property type="match status" value="1"/>
</dbReference>
<dbReference type="SMART" id="SM00369">
    <property type="entry name" value="LRR_TYP"/>
    <property type="match status" value="4"/>
</dbReference>
<reference evidence="6" key="2">
    <citation type="journal article" date="2021" name="Genome Biol. Evol.">
        <title>Developing a high-quality reference genome for a parasitic bivalve with doubly uniparental inheritance (Bivalvia: Unionida).</title>
        <authorList>
            <person name="Smith C.H."/>
        </authorList>
    </citation>
    <scope>NUCLEOTIDE SEQUENCE</scope>
    <source>
        <strain evidence="6">CHS0354</strain>
        <tissue evidence="6">Mantle</tissue>
    </source>
</reference>
<comment type="caution">
    <text evidence="6">The sequence shown here is derived from an EMBL/GenBank/DDBJ whole genome shotgun (WGS) entry which is preliminary data.</text>
</comment>
<dbReference type="Proteomes" id="UP001195483">
    <property type="component" value="Unassembled WGS sequence"/>
</dbReference>
<dbReference type="EMBL" id="JAEAOA010001660">
    <property type="protein sequence ID" value="KAK3604598.1"/>
    <property type="molecule type" value="Genomic_DNA"/>
</dbReference>
<dbReference type="AlphaFoldDB" id="A0AAE0T7H1"/>
<dbReference type="PANTHER" id="PTHR48051">
    <property type="match status" value="1"/>
</dbReference>
<evidence type="ECO:0000313" key="7">
    <source>
        <dbReference type="Proteomes" id="UP001195483"/>
    </source>
</evidence>
<sequence>MHKDGSKKWSQNWHATFPGTILSHLLPSKMRITCDIDITNRLLPSHNMKKPVRPMRAQVSIGKKPGNGPMKNGTLYMMVCTAKDKNGTKYLIKDNVEQIFAKYVNEGRATIRFREPDQDICISKADSLQLKNFLSVLRLAMQGKTPENTTLSMLAPASAKNVERPKSKLIILSRKEYPITTDFPSSLEYLQISQCKMKRIDSRIFKLHKLKIFDLSNNIIEDIPGDFGKLPELQELRMNINELKSIPGSFFLKENLQNKLCLLDLSNNHIRVLPLQICELRNLVNLKVDSNEIEHIPPTIGRLKKLKFFSAAKNKIRVLPAGFLRLQLENVDLFDNPFESTNNVVQSSQVIGLPSLMECCARSIRKQRVAYSRDVLLPHLCQYLDSARQCWCGNFCFQCSLRYVTRVILSQISVTVTAINLTGDKSVPVEGFLCSPQCLANFQSNPHAYWRRR</sequence>
<proteinExistence type="predicted"/>
<evidence type="ECO:0000259" key="5">
    <source>
        <dbReference type="Pfam" id="PF25344"/>
    </source>
</evidence>
<evidence type="ECO:0000256" key="3">
    <source>
        <dbReference type="ARBA" id="ARBA00023242"/>
    </source>
</evidence>
<accession>A0AAE0T7H1</accession>
<protein>
    <recommendedName>
        <fullName evidence="5">PIF1/LRR1 pleckstrin homology domain-containing protein</fullName>
    </recommendedName>
</protein>
<keyword evidence="3" id="KW-0539">Nucleus</keyword>
<dbReference type="PANTHER" id="PTHR48051:SF1">
    <property type="entry name" value="RAS SUPPRESSOR PROTEIN 1"/>
    <property type="match status" value="1"/>
</dbReference>
<evidence type="ECO:0000256" key="4">
    <source>
        <dbReference type="SAM" id="MobiDB-lite"/>
    </source>
</evidence>
<gene>
    <name evidence="6" type="ORF">CHS0354_027451</name>
</gene>
<reference evidence="6" key="1">
    <citation type="journal article" date="2021" name="Genome Biol. Evol.">
        <title>A High-Quality Reference Genome for a Parasitic Bivalve with Doubly Uniparental Inheritance (Bivalvia: Unionida).</title>
        <authorList>
            <person name="Smith C.H."/>
        </authorList>
    </citation>
    <scope>NUCLEOTIDE SEQUENCE</scope>
    <source>
        <strain evidence="6">CHS0354</strain>
    </source>
</reference>
<dbReference type="GO" id="GO:0005737">
    <property type="term" value="C:cytoplasm"/>
    <property type="evidence" value="ECO:0007669"/>
    <property type="project" value="TreeGrafter"/>
</dbReference>
<dbReference type="InterPro" id="IPR050216">
    <property type="entry name" value="LRR_domain-containing"/>
</dbReference>
<organism evidence="6 7">
    <name type="scientific">Potamilus streckersoni</name>
    <dbReference type="NCBI Taxonomy" id="2493646"/>
    <lineage>
        <taxon>Eukaryota</taxon>
        <taxon>Metazoa</taxon>
        <taxon>Spiralia</taxon>
        <taxon>Lophotrochozoa</taxon>
        <taxon>Mollusca</taxon>
        <taxon>Bivalvia</taxon>
        <taxon>Autobranchia</taxon>
        <taxon>Heteroconchia</taxon>
        <taxon>Palaeoheterodonta</taxon>
        <taxon>Unionida</taxon>
        <taxon>Unionoidea</taxon>
        <taxon>Unionidae</taxon>
        <taxon>Ambleminae</taxon>
        <taxon>Lampsilini</taxon>
        <taxon>Potamilus</taxon>
    </lineage>
</organism>